<proteinExistence type="predicted"/>
<dbReference type="InterPro" id="IPR011042">
    <property type="entry name" value="6-blade_b-propeller_TolB-like"/>
</dbReference>
<dbReference type="SUPFAM" id="SSF50952">
    <property type="entry name" value="Soluble quinoprotein glucose dehydrogenase"/>
    <property type="match status" value="1"/>
</dbReference>
<dbReference type="STRING" id="572036.SAMN05661099_0665"/>
<dbReference type="PANTHER" id="PTHR19328:SF13">
    <property type="entry name" value="HIPL1 PROTEIN"/>
    <property type="match status" value="1"/>
</dbReference>
<protein>
    <submittedName>
        <fullName evidence="2">Dehydrogenase, PQQ-dependent, s-GDH family</fullName>
    </submittedName>
</protein>
<dbReference type="EMBL" id="FUYR01000001">
    <property type="protein sequence ID" value="SKB33632.1"/>
    <property type="molecule type" value="Genomic_DNA"/>
</dbReference>
<dbReference type="PANTHER" id="PTHR19328">
    <property type="entry name" value="HEDGEHOG-INTERACTING PROTEIN"/>
    <property type="match status" value="1"/>
</dbReference>
<evidence type="ECO:0000313" key="2">
    <source>
        <dbReference type="EMBL" id="SKB33632.1"/>
    </source>
</evidence>
<keyword evidence="3" id="KW-1185">Reference proteome</keyword>
<gene>
    <name evidence="2" type="ORF">SAMN05661099_0665</name>
</gene>
<accession>A0A1T5AF39</accession>
<evidence type="ECO:0000313" key="3">
    <source>
        <dbReference type="Proteomes" id="UP000189981"/>
    </source>
</evidence>
<sequence>MFNFKLPVMKKLLLLTLFAGLLIYGGCKKSSNDPEPVLTDATIDIQVLSQNLTLPWEITWGPDNMIWMTERGGRISRVNPGTGAVTNVITIPDVKATGEGGLLGMAIHPSFTANPHVFVVYNYDKAGTYTEKVVRYTYNGSTLTSPTIILDNIPASNIHNGSRLLISSDLKLYITTGDASNQPSAQNLTSTSGKILRINLDGTIPSDNPIAGNPVWSFGHRNPQGLVFANDKLYSSEHGPDKDDEVNIILKNRNFGWPTVNGLCDENGEQSFCTANNVAQPIIRWTPTLAVSGMDFYNNNAIPQWKNSLILATLKDETLYQLRLNAAGDKVDESKKLISGTYGRLRDVCVSPEGKVFVATSNGSNDKIIVLMKK</sequence>
<reference evidence="3" key="1">
    <citation type="submission" date="2017-02" db="EMBL/GenBank/DDBJ databases">
        <authorList>
            <person name="Varghese N."/>
            <person name="Submissions S."/>
        </authorList>
    </citation>
    <scope>NUCLEOTIDE SEQUENCE [LARGE SCALE GENOMIC DNA]</scope>
    <source>
        <strain evidence="3">DSM 22385</strain>
    </source>
</reference>
<dbReference type="Gene3D" id="2.120.10.30">
    <property type="entry name" value="TolB, C-terminal domain"/>
    <property type="match status" value="1"/>
</dbReference>
<dbReference type="Pfam" id="PF07995">
    <property type="entry name" value="GSDH"/>
    <property type="match status" value="1"/>
</dbReference>
<dbReference type="InterPro" id="IPR011041">
    <property type="entry name" value="Quinoprot_gluc/sorb_DH_b-prop"/>
</dbReference>
<dbReference type="Proteomes" id="UP000189981">
    <property type="component" value="Unassembled WGS sequence"/>
</dbReference>
<feature type="domain" description="Glucose/Sorbosone dehydrogenase" evidence="1">
    <location>
        <begin position="53"/>
        <end position="364"/>
    </location>
</feature>
<organism evidence="2 3">
    <name type="scientific">Daejeonella lutea</name>
    <dbReference type="NCBI Taxonomy" id="572036"/>
    <lineage>
        <taxon>Bacteria</taxon>
        <taxon>Pseudomonadati</taxon>
        <taxon>Bacteroidota</taxon>
        <taxon>Sphingobacteriia</taxon>
        <taxon>Sphingobacteriales</taxon>
        <taxon>Sphingobacteriaceae</taxon>
        <taxon>Daejeonella</taxon>
    </lineage>
</organism>
<dbReference type="AlphaFoldDB" id="A0A1T5AF39"/>
<dbReference type="InterPro" id="IPR012938">
    <property type="entry name" value="Glc/Sorbosone_DH"/>
</dbReference>
<evidence type="ECO:0000259" key="1">
    <source>
        <dbReference type="Pfam" id="PF07995"/>
    </source>
</evidence>
<name>A0A1T5AF39_9SPHI</name>